<keyword evidence="4" id="KW-1185">Reference proteome</keyword>
<feature type="region of interest" description="Disordered" evidence="1">
    <location>
        <begin position="1"/>
        <end position="32"/>
    </location>
</feature>
<feature type="compositionally biased region" description="Basic and acidic residues" evidence="1">
    <location>
        <begin position="1"/>
        <end position="10"/>
    </location>
</feature>
<reference evidence="3" key="2">
    <citation type="submission" date="2020-09" db="EMBL/GenBank/DDBJ databases">
        <authorList>
            <person name="Sun Q."/>
            <person name="Zhou Y."/>
        </authorList>
    </citation>
    <scope>NUCLEOTIDE SEQUENCE</scope>
    <source>
        <strain evidence="3">CGMCC 1.15447</strain>
    </source>
</reference>
<organism evidence="3 4">
    <name type="scientific">Edaphobacter acidisoli</name>
    <dbReference type="NCBI Taxonomy" id="2040573"/>
    <lineage>
        <taxon>Bacteria</taxon>
        <taxon>Pseudomonadati</taxon>
        <taxon>Acidobacteriota</taxon>
        <taxon>Terriglobia</taxon>
        <taxon>Terriglobales</taxon>
        <taxon>Acidobacteriaceae</taxon>
        <taxon>Edaphobacter</taxon>
    </lineage>
</organism>
<evidence type="ECO:0000256" key="1">
    <source>
        <dbReference type="SAM" id="MobiDB-lite"/>
    </source>
</evidence>
<dbReference type="Proteomes" id="UP000648801">
    <property type="component" value="Unassembled WGS sequence"/>
</dbReference>
<comment type="caution">
    <text evidence="3">The sequence shown here is derived from an EMBL/GenBank/DDBJ whole genome shotgun (WGS) entry which is preliminary data.</text>
</comment>
<evidence type="ECO:0000313" key="4">
    <source>
        <dbReference type="Proteomes" id="UP000648801"/>
    </source>
</evidence>
<dbReference type="AlphaFoldDB" id="A0A916REE6"/>
<evidence type="ECO:0000313" key="3">
    <source>
        <dbReference type="EMBL" id="GGA52995.1"/>
    </source>
</evidence>
<protein>
    <recommendedName>
        <fullName evidence="2">DUF6321 domain-containing protein</fullName>
    </recommendedName>
</protein>
<gene>
    <name evidence="3" type="ORF">GCM10011507_00060</name>
</gene>
<sequence>MMRAKKESAKKMVKAPRSMPAAGRDPKGGLTDVGREYYRLRDGANLKPGVKGPADTPEKMRRKGSFLVRMFTNPRGPMVKNGKPTRLALSAHAWGEPVPKTVDEAYALAVEGRKLLAQYRAVKKL</sequence>
<dbReference type="RefSeq" id="WP_263364989.1">
    <property type="nucleotide sequence ID" value="NZ_JAGSYK010000002.1"/>
</dbReference>
<dbReference type="EMBL" id="BMJB01000001">
    <property type="protein sequence ID" value="GGA52995.1"/>
    <property type="molecule type" value="Genomic_DNA"/>
</dbReference>
<name>A0A916REE6_9BACT</name>
<dbReference type="Pfam" id="PF19846">
    <property type="entry name" value="DUF6321"/>
    <property type="match status" value="1"/>
</dbReference>
<dbReference type="InterPro" id="IPR046284">
    <property type="entry name" value="DUF6321"/>
</dbReference>
<evidence type="ECO:0000259" key="2">
    <source>
        <dbReference type="Pfam" id="PF19846"/>
    </source>
</evidence>
<accession>A0A916REE6</accession>
<proteinExistence type="predicted"/>
<feature type="domain" description="DUF6321" evidence="2">
    <location>
        <begin position="24"/>
        <end position="94"/>
    </location>
</feature>
<reference evidence="3" key="1">
    <citation type="journal article" date="2014" name="Int. J. Syst. Evol. Microbiol.">
        <title>Complete genome sequence of Corynebacterium casei LMG S-19264T (=DSM 44701T), isolated from a smear-ripened cheese.</title>
        <authorList>
            <consortium name="US DOE Joint Genome Institute (JGI-PGF)"/>
            <person name="Walter F."/>
            <person name="Albersmeier A."/>
            <person name="Kalinowski J."/>
            <person name="Ruckert C."/>
        </authorList>
    </citation>
    <scope>NUCLEOTIDE SEQUENCE</scope>
    <source>
        <strain evidence="3">CGMCC 1.15447</strain>
    </source>
</reference>